<dbReference type="SUPFAM" id="SSF47090">
    <property type="entry name" value="PGBD-like"/>
    <property type="match status" value="1"/>
</dbReference>
<dbReference type="InterPro" id="IPR036505">
    <property type="entry name" value="Amidase/PGRP_sf"/>
</dbReference>
<evidence type="ECO:0000256" key="3">
    <source>
        <dbReference type="ARBA" id="ARBA00011901"/>
    </source>
</evidence>
<dbReference type="Gene3D" id="3.40.80.10">
    <property type="entry name" value="Peptidoglycan recognition protein-like"/>
    <property type="match status" value="1"/>
</dbReference>
<keyword evidence="4" id="KW-0378">Hydrolase</keyword>
<dbReference type="InterPro" id="IPR036365">
    <property type="entry name" value="PGBD-like_sf"/>
</dbReference>
<dbReference type="SUPFAM" id="SSF55846">
    <property type="entry name" value="N-acetylmuramoyl-L-alanine amidase-like"/>
    <property type="match status" value="1"/>
</dbReference>
<dbReference type="Proteomes" id="UP000366065">
    <property type="component" value="Unassembled WGS sequence"/>
</dbReference>
<dbReference type="InterPro" id="IPR051206">
    <property type="entry name" value="NAMLAA_amidase_2"/>
</dbReference>
<sequence length="302" mass="33684">MSDDEKYRKFLVNALGRPLARQAGLLARPGKVPPMVRECNGYFIDKGLTPARREPRIRTLVLHYTAASLLRSLSTLTNPAGDASAHYVVPETADDDNRFVVYQLVPERQLARHAGVSGWRGERLLNGTSIGVEIVNPGYPADDARLPLMDRRWHPFPMPQIAVVGRLVADIVMRYGIAPDRVLGHADVAPGRTHDPGPRFPWRWLHEQFGVGAWPDDARVAHYRDHRPYRGDVPALQAKLLAYGFDTPQTGELDASTTDVIAAFQMHFHPARYDGVPDVETVAVLDALLEKYGETDRAMTAR</sequence>
<keyword evidence="8" id="KW-1185">Reference proteome</keyword>
<evidence type="ECO:0000256" key="5">
    <source>
        <dbReference type="ARBA" id="ARBA00023316"/>
    </source>
</evidence>
<dbReference type="RefSeq" id="WP_150719683.1">
    <property type="nucleotide sequence ID" value="NZ_CABPRV010000001.1"/>
</dbReference>
<dbReference type="Pfam" id="PF01471">
    <property type="entry name" value="PG_binding_1"/>
    <property type="match status" value="1"/>
</dbReference>
<comment type="similarity">
    <text evidence="2">Belongs to the N-acetylmuramoyl-L-alanine amidase 2 family.</text>
</comment>
<comment type="catalytic activity">
    <reaction evidence="1">
        <text>Hydrolyzes the link between N-acetylmuramoyl residues and L-amino acid residues in certain cell-wall glycopeptides.</text>
        <dbReference type="EC" id="3.5.1.28"/>
    </reaction>
</comment>
<evidence type="ECO:0000313" key="8">
    <source>
        <dbReference type="Proteomes" id="UP000366065"/>
    </source>
</evidence>
<gene>
    <name evidence="7" type="ORF">PCA20602_00321</name>
</gene>
<dbReference type="Pfam" id="PF01510">
    <property type="entry name" value="Amidase_2"/>
    <property type="match status" value="1"/>
</dbReference>
<dbReference type="SMART" id="SM00644">
    <property type="entry name" value="Ami_2"/>
    <property type="match status" value="1"/>
</dbReference>
<evidence type="ECO:0000259" key="6">
    <source>
        <dbReference type="SMART" id="SM00644"/>
    </source>
</evidence>
<keyword evidence="5" id="KW-0961">Cell wall biogenesis/degradation</keyword>
<accession>A0ABY6VMH0</accession>
<evidence type="ECO:0000256" key="4">
    <source>
        <dbReference type="ARBA" id="ARBA00022801"/>
    </source>
</evidence>
<reference evidence="7 8" key="1">
    <citation type="submission" date="2019-08" db="EMBL/GenBank/DDBJ databases">
        <authorList>
            <person name="Peeters C."/>
        </authorList>
    </citation>
    <scope>NUCLEOTIDE SEQUENCE [LARGE SCALE GENOMIC DNA]</scope>
    <source>
        <strain evidence="7 8">LMG 20602</strain>
    </source>
</reference>
<dbReference type="EMBL" id="CABPRV010000001">
    <property type="protein sequence ID" value="VVD65294.1"/>
    <property type="molecule type" value="Genomic_DNA"/>
</dbReference>
<evidence type="ECO:0000313" key="7">
    <source>
        <dbReference type="EMBL" id="VVD65294.1"/>
    </source>
</evidence>
<dbReference type="PANTHER" id="PTHR30417">
    <property type="entry name" value="N-ACETYLMURAMOYL-L-ALANINE AMIDASE AMID"/>
    <property type="match status" value="1"/>
</dbReference>
<feature type="domain" description="N-acetylmuramoyl-L-alanine amidase" evidence="6">
    <location>
        <begin position="45"/>
        <end position="197"/>
    </location>
</feature>
<proteinExistence type="inferred from homology"/>
<dbReference type="InterPro" id="IPR002477">
    <property type="entry name" value="Peptidoglycan-bd-like"/>
</dbReference>
<name>A0ABY6VMH0_9BURK</name>
<protein>
    <recommendedName>
        <fullName evidence="3">N-acetylmuramoyl-L-alanine amidase</fullName>
        <ecNumber evidence="3">3.5.1.28</ecNumber>
    </recommendedName>
</protein>
<evidence type="ECO:0000256" key="2">
    <source>
        <dbReference type="ARBA" id="ARBA00007553"/>
    </source>
</evidence>
<organism evidence="7 8">
    <name type="scientific">Pandoraea capi</name>
    <dbReference type="NCBI Taxonomy" id="2508286"/>
    <lineage>
        <taxon>Bacteria</taxon>
        <taxon>Pseudomonadati</taxon>
        <taxon>Pseudomonadota</taxon>
        <taxon>Betaproteobacteria</taxon>
        <taxon>Burkholderiales</taxon>
        <taxon>Burkholderiaceae</taxon>
        <taxon>Pandoraea</taxon>
    </lineage>
</organism>
<dbReference type="Gene3D" id="1.10.101.10">
    <property type="entry name" value="PGBD-like superfamily/PGBD"/>
    <property type="match status" value="1"/>
</dbReference>
<dbReference type="InterPro" id="IPR002502">
    <property type="entry name" value="Amidase_domain"/>
</dbReference>
<dbReference type="InterPro" id="IPR036366">
    <property type="entry name" value="PGBDSf"/>
</dbReference>
<dbReference type="CDD" id="cd06583">
    <property type="entry name" value="PGRP"/>
    <property type="match status" value="1"/>
</dbReference>
<dbReference type="PANTHER" id="PTHR30417:SF1">
    <property type="entry name" value="N-ACETYLMURAMOYL-L-ALANINE AMIDASE AMID"/>
    <property type="match status" value="1"/>
</dbReference>
<evidence type="ECO:0000256" key="1">
    <source>
        <dbReference type="ARBA" id="ARBA00001561"/>
    </source>
</evidence>
<comment type="caution">
    <text evidence="7">The sequence shown here is derived from an EMBL/GenBank/DDBJ whole genome shotgun (WGS) entry which is preliminary data.</text>
</comment>
<dbReference type="EC" id="3.5.1.28" evidence="3"/>